<dbReference type="Proteomes" id="UP000242849">
    <property type="component" value="Unassembled WGS sequence"/>
</dbReference>
<keyword evidence="2" id="KW-1185">Reference proteome</keyword>
<reference evidence="2" key="1">
    <citation type="submission" date="2016-10" db="EMBL/GenBank/DDBJ databases">
        <authorList>
            <person name="Varghese N."/>
            <person name="Submissions S."/>
        </authorList>
    </citation>
    <scope>NUCLEOTIDE SEQUENCE [LARGE SCALE GENOMIC DNA]</scope>
    <source>
        <strain evidence="2">DSM 12111</strain>
    </source>
</reference>
<name>A0A1H4P837_PSEAG</name>
<protein>
    <submittedName>
        <fullName evidence="1">Uncharacterized protein</fullName>
    </submittedName>
</protein>
<gene>
    <name evidence="1" type="ORF">SAMN05421553_0208</name>
</gene>
<proteinExistence type="predicted"/>
<organism evidence="1 2">
    <name type="scientific">Pseudomonas anguilliseptica</name>
    <dbReference type="NCBI Taxonomy" id="53406"/>
    <lineage>
        <taxon>Bacteria</taxon>
        <taxon>Pseudomonadati</taxon>
        <taxon>Pseudomonadota</taxon>
        <taxon>Gammaproteobacteria</taxon>
        <taxon>Pseudomonadales</taxon>
        <taxon>Pseudomonadaceae</taxon>
        <taxon>Pseudomonas</taxon>
    </lineage>
</organism>
<accession>A0A1H4P837</accession>
<sequence>MTIAPQNDDKAYLEVRLKPESNLFLRANMVSTGVVCNNSLNVTLQRGAEYELTFDFKGNQCQSSLMRLHQAGNKVVRSPVPLINKGLPACAGSNALFPKAAETQPDTAERTAMIDQIIADSLIEEMQPETQSATPVARSLVLNKAIAKREKQMGFVLPESYWLEYRQNMSVFTDELTNSKVKSLQLYKDKYRHQLRQLDTAEIRKLLPDSATTDVSLALSSNNTMLQYYHAVSREVLKEAFSSHQARMADLDKRYAVCERFAGCWKN</sequence>
<evidence type="ECO:0000313" key="2">
    <source>
        <dbReference type="Proteomes" id="UP000242849"/>
    </source>
</evidence>
<evidence type="ECO:0000313" key="1">
    <source>
        <dbReference type="EMBL" id="SEC03394.1"/>
    </source>
</evidence>
<dbReference type="STRING" id="53406.SAMN05421553_0208"/>
<dbReference type="EMBL" id="FNSC01000001">
    <property type="protein sequence ID" value="SEC03394.1"/>
    <property type="molecule type" value="Genomic_DNA"/>
</dbReference>
<dbReference type="AlphaFoldDB" id="A0A1H4P837"/>